<dbReference type="Proteomes" id="UP001189429">
    <property type="component" value="Unassembled WGS sequence"/>
</dbReference>
<dbReference type="EMBL" id="CAUYUJ010005391">
    <property type="protein sequence ID" value="CAK0813476.1"/>
    <property type="molecule type" value="Genomic_DNA"/>
</dbReference>
<protein>
    <submittedName>
        <fullName evidence="2">Uncharacterized protein</fullName>
    </submittedName>
</protein>
<evidence type="ECO:0000313" key="2">
    <source>
        <dbReference type="EMBL" id="CAK0813476.1"/>
    </source>
</evidence>
<feature type="region of interest" description="Disordered" evidence="1">
    <location>
        <begin position="13"/>
        <end position="41"/>
    </location>
</feature>
<feature type="compositionally biased region" description="Basic and acidic residues" evidence="1">
    <location>
        <begin position="29"/>
        <end position="41"/>
    </location>
</feature>
<evidence type="ECO:0000256" key="1">
    <source>
        <dbReference type="SAM" id="MobiDB-lite"/>
    </source>
</evidence>
<evidence type="ECO:0000313" key="3">
    <source>
        <dbReference type="Proteomes" id="UP001189429"/>
    </source>
</evidence>
<accession>A0ABN9R546</accession>
<organism evidence="2 3">
    <name type="scientific">Prorocentrum cordatum</name>
    <dbReference type="NCBI Taxonomy" id="2364126"/>
    <lineage>
        <taxon>Eukaryota</taxon>
        <taxon>Sar</taxon>
        <taxon>Alveolata</taxon>
        <taxon>Dinophyceae</taxon>
        <taxon>Prorocentrales</taxon>
        <taxon>Prorocentraceae</taxon>
        <taxon>Prorocentrum</taxon>
    </lineage>
</organism>
<gene>
    <name evidence="2" type="ORF">PCOR1329_LOCUS17382</name>
</gene>
<proteinExistence type="predicted"/>
<reference evidence="2" key="1">
    <citation type="submission" date="2023-10" db="EMBL/GenBank/DDBJ databases">
        <authorList>
            <person name="Chen Y."/>
            <person name="Shah S."/>
            <person name="Dougan E. K."/>
            <person name="Thang M."/>
            <person name="Chan C."/>
        </authorList>
    </citation>
    <scope>NUCLEOTIDE SEQUENCE [LARGE SCALE GENOMIC DNA]</scope>
</reference>
<sequence length="265" mass="28718">MLDWLMASTLGKRAAEEGQPAEGVRAKSAKGEGKGEESHANARLLRQLESRVRTLEFGAGLAVYGPSDAEIVAILKSTYTECQKKTEGKAGAHGLGPPELQSFAALLSAFNVWLEKQGGAQDSVKNLSDVPNRLLLMMRKSDMSTASTWVKECSTSNTQDSAISRITVKVVGSIMLPDPRAQGPNLLEEQETYWRTIEDQAAELDEKAVAAGRVIRSPLEFELKGVGKVATVEQVIYQLLRAVGFNNKPGGAPRGKLVRLIKIEK</sequence>
<name>A0ABN9R546_9DINO</name>
<comment type="caution">
    <text evidence="2">The sequence shown here is derived from an EMBL/GenBank/DDBJ whole genome shotgun (WGS) entry which is preliminary data.</text>
</comment>
<keyword evidence="3" id="KW-1185">Reference proteome</keyword>